<reference evidence="9 11" key="1">
    <citation type="submission" date="2018-03" db="EMBL/GenBank/DDBJ databases">
        <title>Genomic Encyclopedia of Archaeal and Bacterial Type Strains, Phase II (KMG-II): from individual species to whole genera.</title>
        <authorList>
            <person name="Goeker M."/>
        </authorList>
    </citation>
    <scope>NUCLEOTIDE SEQUENCE [LARGE SCALE GENOMIC DNA]</scope>
    <source>
        <strain evidence="9 11">DSM 21548</strain>
    </source>
</reference>
<dbReference type="InterPro" id="IPR023865">
    <property type="entry name" value="Aliphatic_acid_kinase_CS"/>
</dbReference>
<dbReference type="PROSITE" id="PS01076">
    <property type="entry name" value="ACETATE_KINASE_2"/>
    <property type="match status" value="1"/>
</dbReference>
<feature type="binding site" evidence="6">
    <location>
        <position position="388"/>
    </location>
    <ligand>
        <name>Mg(2+)</name>
        <dbReference type="ChEBI" id="CHEBI:18420"/>
    </ligand>
</feature>
<feature type="binding site" evidence="6">
    <location>
        <begin position="212"/>
        <end position="216"/>
    </location>
    <ligand>
        <name>ATP</name>
        <dbReference type="ChEBI" id="CHEBI:30616"/>
    </ligand>
</feature>
<dbReference type="InterPro" id="IPR004372">
    <property type="entry name" value="Ac/propionate_kinase"/>
</dbReference>
<dbReference type="GO" id="GO:0000287">
    <property type="term" value="F:magnesium ion binding"/>
    <property type="evidence" value="ECO:0007669"/>
    <property type="project" value="UniProtKB-UniRule"/>
</dbReference>
<sequence>MSTVLVVNSGSSSFKYQLIDVENRTALASGLVERIGEGTGRVKHRDETRSDGGESTWERDVPITDHTAGFGEMIASFEEHGPSLAENRPVAVGHRVVHGGRRFFEPTVITDLVKINIEDLSDLAPLHNPAAVQGIDAAQAAFPDVPHVAVFDTAFHRTLSPAAYTYAIDRDLAAKHRIRRYGFHGTSHKYVSEEAARFLGRPLADLAQIVLHLGNGASVTAIDGGRSVETSMGLTPLEGLVMGSRSGDLDPAVLLHLSRRAGLSIDELDTLLNKRSGLTGLAGASDMRDLIARAESGDTVARDALDVYVHRIRHYVGAYAAHLGRLDVIAFTAGVGENTPLVRAESLGGLDILGIRIDPERNTSSGRETRVISTDDSAVTVLVVPTDEELEIAIQTLSAVS</sequence>
<comment type="subcellular location">
    <subcellularLocation>
        <location evidence="6">Cytoplasm</location>
    </subcellularLocation>
</comment>
<evidence type="ECO:0000256" key="8">
    <source>
        <dbReference type="SAM" id="MobiDB-lite"/>
    </source>
</evidence>
<gene>
    <name evidence="6" type="primary">ackA</name>
    <name evidence="9" type="ORF">CLV49_2278</name>
    <name evidence="10" type="ORF">ELQ93_07840</name>
</gene>
<evidence type="ECO:0000256" key="1">
    <source>
        <dbReference type="ARBA" id="ARBA00008748"/>
    </source>
</evidence>
<dbReference type="PROSITE" id="PS01075">
    <property type="entry name" value="ACETATE_KINASE_1"/>
    <property type="match status" value="1"/>
</dbReference>
<keyword evidence="6" id="KW-0460">Magnesium</keyword>
<evidence type="ECO:0000256" key="7">
    <source>
        <dbReference type="RuleBase" id="RU003835"/>
    </source>
</evidence>
<dbReference type="PANTHER" id="PTHR21060">
    <property type="entry name" value="ACETATE KINASE"/>
    <property type="match status" value="1"/>
</dbReference>
<dbReference type="Pfam" id="PF00871">
    <property type="entry name" value="Acetate_kinase"/>
    <property type="match status" value="1"/>
</dbReference>
<dbReference type="GO" id="GO:0005737">
    <property type="term" value="C:cytoplasm"/>
    <property type="evidence" value="ECO:0007669"/>
    <property type="project" value="UniProtKB-SubCell"/>
</dbReference>
<evidence type="ECO:0000256" key="6">
    <source>
        <dbReference type="HAMAP-Rule" id="MF_00020"/>
    </source>
</evidence>
<keyword evidence="6" id="KW-0963">Cytoplasm</keyword>
<evidence type="ECO:0000256" key="5">
    <source>
        <dbReference type="ARBA" id="ARBA00022840"/>
    </source>
</evidence>
<keyword evidence="12" id="KW-1185">Reference proteome</keyword>
<name>A0A2P8GXH1_9MICO</name>
<dbReference type="InterPro" id="IPR043129">
    <property type="entry name" value="ATPase_NBD"/>
</dbReference>
<feature type="binding site" evidence="6">
    <location>
        <begin position="334"/>
        <end position="338"/>
    </location>
    <ligand>
        <name>ATP</name>
        <dbReference type="ChEBI" id="CHEBI:30616"/>
    </ligand>
</feature>
<feature type="binding site" evidence="6">
    <location>
        <position position="15"/>
    </location>
    <ligand>
        <name>ATP</name>
        <dbReference type="ChEBI" id="CHEBI:30616"/>
    </ligand>
</feature>
<keyword evidence="5 6" id="KW-0067">ATP-binding</keyword>
<evidence type="ECO:0000313" key="9">
    <source>
        <dbReference type="EMBL" id="PSL38651.1"/>
    </source>
</evidence>
<feature type="compositionally biased region" description="Basic and acidic residues" evidence="8">
    <location>
        <begin position="44"/>
        <end position="59"/>
    </location>
</feature>
<feature type="binding site" evidence="6">
    <location>
        <position position="8"/>
    </location>
    <ligand>
        <name>Mg(2+)</name>
        <dbReference type="ChEBI" id="CHEBI:18420"/>
    </ligand>
</feature>
<dbReference type="Proteomes" id="UP000268291">
    <property type="component" value="Unassembled WGS sequence"/>
</dbReference>
<feature type="active site" description="Proton donor/acceptor" evidence="6">
    <location>
        <position position="152"/>
    </location>
</feature>
<dbReference type="AlphaFoldDB" id="A0A2P8GXH1"/>
<organism evidence="9 11">
    <name type="scientific">Labedella gwakjiensis</name>
    <dbReference type="NCBI Taxonomy" id="390269"/>
    <lineage>
        <taxon>Bacteria</taxon>
        <taxon>Bacillati</taxon>
        <taxon>Actinomycetota</taxon>
        <taxon>Actinomycetes</taxon>
        <taxon>Micrococcales</taxon>
        <taxon>Microbacteriaceae</taxon>
        <taxon>Labedella</taxon>
    </lineage>
</organism>
<feature type="site" description="Transition state stabilizer" evidence="6">
    <location>
        <position position="184"/>
    </location>
</feature>
<dbReference type="HAMAP" id="MF_00020">
    <property type="entry name" value="Acetate_kinase"/>
    <property type="match status" value="1"/>
</dbReference>
<dbReference type="RefSeq" id="WP_106563638.1">
    <property type="nucleotide sequence ID" value="NZ_PYAU01000001.1"/>
</dbReference>
<dbReference type="InterPro" id="IPR000890">
    <property type="entry name" value="Aliphatic_acid_kin_short-chain"/>
</dbReference>
<evidence type="ECO:0000313" key="11">
    <source>
        <dbReference type="Proteomes" id="UP000241203"/>
    </source>
</evidence>
<dbReference type="CDD" id="cd24010">
    <property type="entry name" value="ASKHA_NBD_AcK_PK"/>
    <property type="match status" value="1"/>
</dbReference>
<comment type="subunit">
    <text evidence="6">Homodimer.</text>
</comment>
<dbReference type="EMBL" id="PYAU01000001">
    <property type="protein sequence ID" value="PSL38651.1"/>
    <property type="molecule type" value="Genomic_DNA"/>
</dbReference>
<keyword evidence="6" id="KW-0479">Metal-binding</keyword>
<keyword evidence="3 6" id="KW-0547">Nucleotide-binding</keyword>
<dbReference type="PANTHER" id="PTHR21060:SF15">
    <property type="entry name" value="ACETATE KINASE-RELATED"/>
    <property type="match status" value="1"/>
</dbReference>
<dbReference type="Gene3D" id="3.30.420.40">
    <property type="match status" value="2"/>
</dbReference>
<evidence type="ECO:0000313" key="10">
    <source>
        <dbReference type="EMBL" id="RUQ86851.1"/>
    </source>
</evidence>
<dbReference type="PIRSF" id="PIRSF000722">
    <property type="entry name" value="Acetate_prop_kin"/>
    <property type="match status" value="1"/>
</dbReference>
<keyword evidence="2 6" id="KW-0808">Transferase</keyword>
<dbReference type="GO" id="GO:0006085">
    <property type="term" value="P:acetyl-CoA biosynthetic process"/>
    <property type="evidence" value="ECO:0007669"/>
    <property type="project" value="UniProtKB-UniRule"/>
</dbReference>
<evidence type="ECO:0000256" key="4">
    <source>
        <dbReference type="ARBA" id="ARBA00022777"/>
    </source>
</evidence>
<keyword evidence="4 6" id="KW-0418">Kinase</keyword>
<dbReference type="SUPFAM" id="SSF53067">
    <property type="entry name" value="Actin-like ATPase domain"/>
    <property type="match status" value="2"/>
</dbReference>
<comment type="pathway">
    <text evidence="6">Metabolic intermediate biosynthesis; acetyl-CoA biosynthesis; acetyl-CoA from acetate: step 1/2.</text>
</comment>
<feature type="site" description="Transition state stabilizer" evidence="6">
    <location>
        <position position="245"/>
    </location>
</feature>
<feature type="binding site" evidence="6">
    <location>
        <begin position="286"/>
        <end position="288"/>
    </location>
    <ligand>
        <name>ATP</name>
        <dbReference type="ChEBI" id="CHEBI:30616"/>
    </ligand>
</feature>
<comment type="caution">
    <text evidence="9">The sequence shown here is derived from an EMBL/GenBank/DDBJ whole genome shotgun (WGS) entry which is preliminary data.</text>
</comment>
<dbReference type="GO" id="GO:0006083">
    <property type="term" value="P:acetate metabolic process"/>
    <property type="evidence" value="ECO:0007669"/>
    <property type="project" value="TreeGrafter"/>
</dbReference>
<dbReference type="NCBIfam" id="TIGR00016">
    <property type="entry name" value="ackA"/>
    <property type="match status" value="1"/>
</dbReference>
<feature type="binding site" evidence="6">
    <location>
        <position position="95"/>
    </location>
    <ligand>
        <name>substrate</name>
    </ligand>
</feature>
<feature type="region of interest" description="Disordered" evidence="8">
    <location>
        <begin position="39"/>
        <end position="59"/>
    </location>
</feature>
<dbReference type="Proteomes" id="UP000241203">
    <property type="component" value="Unassembled WGS sequence"/>
</dbReference>
<dbReference type="GO" id="GO:0008776">
    <property type="term" value="F:acetate kinase activity"/>
    <property type="evidence" value="ECO:0007669"/>
    <property type="project" value="UniProtKB-UniRule"/>
</dbReference>
<protein>
    <recommendedName>
        <fullName evidence="6">Acetate kinase</fullName>
        <ecNumber evidence="6">2.7.2.1</ecNumber>
    </recommendedName>
    <alternativeName>
        <fullName evidence="6">Acetokinase</fullName>
    </alternativeName>
</protein>
<reference evidence="10 12" key="2">
    <citation type="submission" date="2018-12" db="EMBL/GenBank/DDBJ databases">
        <authorList>
            <person name="hu s."/>
            <person name="Xu Y."/>
            <person name="Xu B."/>
            <person name="Li F."/>
        </authorList>
    </citation>
    <scope>NUCLEOTIDE SEQUENCE [LARGE SCALE GENOMIC DNA]</scope>
    <source>
        <strain evidence="10 12">KSW2-17</strain>
    </source>
</reference>
<comment type="similarity">
    <text evidence="1 6 7">Belongs to the acetokinase family.</text>
</comment>
<accession>A0A2P8GXH1</accession>
<dbReference type="OrthoDB" id="9802453at2"/>
<evidence type="ECO:0000256" key="3">
    <source>
        <dbReference type="ARBA" id="ARBA00022741"/>
    </source>
</evidence>
<evidence type="ECO:0000256" key="2">
    <source>
        <dbReference type="ARBA" id="ARBA00022679"/>
    </source>
</evidence>
<comment type="catalytic activity">
    <reaction evidence="6">
        <text>acetate + ATP = acetyl phosphate + ADP</text>
        <dbReference type="Rhea" id="RHEA:11352"/>
        <dbReference type="ChEBI" id="CHEBI:22191"/>
        <dbReference type="ChEBI" id="CHEBI:30089"/>
        <dbReference type="ChEBI" id="CHEBI:30616"/>
        <dbReference type="ChEBI" id="CHEBI:456216"/>
        <dbReference type="EC" id="2.7.2.1"/>
    </reaction>
</comment>
<dbReference type="EC" id="2.7.2.1" evidence="6"/>
<dbReference type="EMBL" id="RZGY01000001">
    <property type="protein sequence ID" value="RUQ86851.1"/>
    <property type="molecule type" value="Genomic_DNA"/>
</dbReference>
<dbReference type="GO" id="GO:0005524">
    <property type="term" value="F:ATP binding"/>
    <property type="evidence" value="ECO:0007669"/>
    <property type="project" value="UniProtKB-KW"/>
</dbReference>
<comment type="cofactor">
    <cofactor evidence="6">
        <name>Mg(2+)</name>
        <dbReference type="ChEBI" id="CHEBI:18420"/>
    </cofactor>
    <cofactor evidence="6">
        <name>Mn(2+)</name>
        <dbReference type="ChEBI" id="CHEBI:29035"/>
    </cofactor>
    <text evidence="6">Mg(2+). Can also accept Mn(2+).</text>
</comment>
<comment type="function">
    <text evidence="6">Catalyzes the formation of acetyl phosphate from acetate and ATP. Can also catalyze the reverse reaction.</text>
</comment>
<dbReference type="UniPathway" id="UPA00340">
    <property type="reaction ID" value="UER00458"/>
</dbReference>
<evidence type="ECO:0000313" key="12">
    <source>
        <dbReference type="Proteomes" id="UP000268291"/>
    </source>
</evidence>
<proteinExistence type="inferred from homology"/>
<dbReference type="PRINTS" id="PR00471">
    <property type="entry name" value="ACETATEKNASE"/>
</dbReference>